<gene>
    <name evidence="2" type="ORF">MCOR_12176</name>
</gene>
<evidence type="ECO:0000313" key="3">
    <source>
        <dbReference type="Proteomes" id="UP000507470"/>
    </source>
</evidence>
<dbReference type="AlphaFoldDB" id="A0A6J8AZP4"/>
<protein>
    <recommendedName>
        <fullName evidence="1">Reverse transcriptase domain-containing protein</fullName>
    </recommendedName>
</protein>
<dbReference type="InterPro" id="IPR043502">
    <property type="entry name" value="DNA/RNA_pol_sf"/>
</dbReference>
<dbReference type="InterPro" id="IPR000477">
    <property type="entry name" value="RT_dom"/>
</dbReference>
<dbReference type="Pfam" id="PF00078">
    <property type="entry name" value="RVT_1"/>
    <property type="match status" value="1"/>
</dbReference>
<proteinExistence type="predicted"/>
<sequence>MLNEEENEHALGKLKTKEIPTMKATQRKVQAAEIMRGETRTRVSVVENVEKKTREKKLSSIRYDFLRIPFGIKSPQEVFQKRVSHLFENLKGAEIDILVWETTRKEHYDTLRSVLNTCQEVGLTLNAEKCKFRVKEVTYIGHTLSTIRKNTGYQRNAGSNR</sequence>
<keyword evidence="3" id="KW-1185">Reference proteome</keyword>
<feature type="domain" description="Reverse transcriptase" evidence="1">
    <location>
        <begin position="50"/>
        <end position="144"/>
    </location>
</feature>
<dbReference type="Gene3D" id="3.30.70.270">
    <property type="match status" value="1"/>
</dbReference>
<dbReference type="Proteomes" id="UP000507470">
    <property type="component" value="Unassembled WGS sequence"/>
</dbReference>
<reference evidence="2 3" key="1">
    <citation type="submission" date="2020-06" db="EMBL/GenBank/DDBJ databases">
        <authorList>
            <person name="Li R."/>
            <person name="Bekaert M."/>
        </authorList>
    </citation>
    <scope>NUCLEOTIDE SEQUENCE [LARGE SCALE GENOMIC DNA]</scope>
    <source>
        <strain evidence="3">wild</strain>
    </source>
</reference>
<dbReference type="PANTHER" id="PTHR37984:SF5">
    <property type="entry name" value="PROTEIN NYNRIN-LIKE"/>
    <property type="match status" value="1"/>
</dbReference>
<dbReference type="PANTHER" id="PTHR37984">
    <property type="entry name" value="PROTEIN CBG26694"/>
    <property type="match status" value="1"/>
</dbReference>
<name>A0A6J8AZP4_MYTCO</name>
<dbReference type="EMBL" id="CACVKT020002094">
    <property type="protein sequence ID" value="CAC5374973.1"/>
    <property type="molecule type" value="Genomic_DNA"/>
</dbReference>
<organism evidence="2 3">
    <name type="scientific">Mytilus coruscus</name>
    <name type="common">Sea mussel</name>
    <dbReference type="NCBI Taxonomy" id="42192"/>
    <lineage>
        <taxon>Eukaryota</taxon>
        <taxon>Metazoa</taxon>
        <taxon>Spiralia</taxon>
        <taxon>Lophotrochozoa</taxon>
        <taxon>Mollusca</taxon>
        <taxon>Bivalvia</taxon>
        <taxon>Autobranchia</taxon>
        <taxon>Pteriomorphia</taxon>
        <taxon>Mytilida</taxon>
        <taxon>Mytiloidea</taxon>
        <taxon>Mytilidae</taxon>
        <taxon>Mytilinae</taxon>
        <taxon>Mytilus</taxon>
    </lineage>
</organism>
<dbReference type="InterPro" id="IPR050951">
    <property type="entry name" value="Retrovirus_Pol_polyprotein"/>
</dbReference>
<evidence type="ECO:0000313" key="2">
    <source>
        <dbReference type="EMBL" id="CAC5374973.1"/>
    </source>
</evidence>
<dbReference type="InterPro" id="IPR043128">
    <property type="entry name" value="Rev_trsase/Diguanyl_cyclase"/>
</dbReference>
<evidence type="ECO:0000259" key="1">
    <source>
        <dbReference type="Pfam" id="PF00078"/>
    </source>
</evidence>
<dbReference type="SUPFAM" id="SSF56672">
    <property type="entry name" value="DNA/RNA polymerases"/>
    <property type="match status" value="1"/>
</dbReference>
<accession>A0A6J8AZP4</accession>